<dbReference type="InterPro" id="IPR016174">
    <property type="entry name" value="Di-haem_cyt_TM"/>
</dbReference>
<feature type="transmembrane region" description="Helical" evidence="16">
    <location>
        <begin position="192"/>
        <end position="214"/>
    </location>
</feature>
<feature type="domain" description="Cytochrome b/b6 C-terminal region profile" evidence="18">
    <location>
        <begin position="226"/>
        <end position="397"/>
    </location>
</feature>
<evidence type="ECO:0000259" key="17">
    <source>
        <dbReference type="PROSITE" id="PS51002"/>
    </source>
</evidence>
<keyword evidence="6 16" id="KW-0679">Respiratory chain</keyword>
<feature type="transmembrane region" description="Helical" evidence="16">
    <location>
        <begin position="340"/>
        <end position="357"/>
    </location>
</feature>
<keyword evidence="10 16" id="KW-0249">Electron transport</keyword>
<evidence type="ECO:0000256" key="15">
    <source>
        <dbReference type="ARBA" id="ARBA00023136"/>
    </source>
</evidence>
<feature type="domain" description="Cytochrome b/b6 N-terminal region profile" evidence="17">
    <location>
        <begin position="9"/>
        <end position="223"/>
    </location>
</feature>
<dbReference type="SUPFAM" id="SSF81648">
    <property type="entry name" value="a domain/subunit of cytochrome bc1 complex (Ubiquinol-cytochrome c reductase)"/>
    <property type="match status" value="1"/>
</dbReference>
<name>A0A0R7JPE9_LINAN</name>
<dbReference type="GO" id="GO:0008121">
    <property type="term" value="F:quinol-cytochrome-c reductase activity"/>
    <property type="evidence" value="ECO:0007669"/>
    <property type="project" value="TreeGrafter"/>
</dbReference>
<evidence type="ECO:0000256" key="4">
    <source>
        <dbReference type="ARBA" id="ARBA00022448"/>
    </source>
</evidence>
<comment type="function">
    <text evidence="1 16">Component of the ubiquinol-cytochrome c reductase complex (complex III or cytochrome b-c1 complex) that is part of the mitochondrial respiratory chain. The b-c1 complex mediates electron transfer from ubiquinol to cytochrome c. Contributes to the generation of a proton gradient across the mitochondrial membrane that is then used for ATP synthesis.</text>
</comment>
<sequence>MPCLRQGELCNWGSLMIPLRHRGLFSILNKSVWDYKVPVNINNWWYFGSLLGFMLLNQIISGFFLSTYYVAHVDHAFDSIVHINRDVYMGALVRGFHINGASLFFLFMYIHIGRGIYYGCYRQAGVWYSGIILMVLLMATSFLGYVLPWGQMSYWAAVVITSLLSTIPYLGPGLVDWIWGGYSVGQATLTRFYSLHFIMPFIMVIVVIIHVGLLHESGSSNPLGLYDPSGVGMRSFHPLYSCTDLFFCLVAFLYLLKLSCFHTWMFVPCENWIKADPMTTPKHITPEWYFLWIYAILRSAPTKGGGVALMILAILALALMPLTPLTHWQGGTQFSPVGKMLFFSWVTNLLFMTWIGSQPATWPYSYETVKGTIIYFGFYPVFLMNLAIKANKFSVNKYNYYKLWTITFFVSCLVCSYYLFDPSYVLTFEDFLL</sequence>
<keyword evidence="11 16" id="KW-1133">Transmembrane helix</keyword>
<feature type="transmembrane region" description="Helical" evidence="16">
    <location>
        <begin position="44"/>
        <end position="70"/>
    </location>
</feature>
<evidence type="ECO:0000256" key="9">
    <source>
        <dbReference type="ARBA" id="ARBA00022792"/>
    </source>
</evidence>
<organism evidence="19">
    <name type="scientific">Lingula anatina</name>
    <name type="common">Brachiopod</name>
    <name type="synonym">Lingula unguis</name>
    <dbReference type="NCBI Taxonomy" id="7574"/>
    <lineage>
        <taxon>Eukaryota</taxon>
        <taxon>Metazoa</taxon>
        <taxon>Spiralia</taxon>
        <taxon>Lophotrochozoa</taxon>
        <taxon>Brachiopoda</taxon>
        <taxon>Linguliformea</taxon>
        <taxon>Lingulata</taxon>
        <taxon>Lingulida</taxon>
        <taxon>Linguloidea</taxon>
        <taxon>Lingulidae</taxon>
        <taxon>Lingula</taxon>
    </lineage>
</organism>
<dbReference type="PANTHER" id="PTHR19271">
    <property type="entry name" value="CYTOCHROME B"/>
    <property type="match status" value="1"/>
</dbReference>
<dbReference type="InterPro" id="IPR048259">
    <property type="entry name" value="Cytochrome_b_N_euk/bac"/>
</dbReference>
<keyword evidence="9" id="KW-0999">Mitochondrion inner membrane</keyword>
<dbReference type="Pfam" id="PF00033">
    <property type="entry name" value="Cytochrome_B"/>
    <property type="match status" value="1"/>
</dbReference>
<evidence type="ECO:0000313" key="19">
    <source>
        <dbReference type="EMBL" id="AKP99401.1"/>
    </source>
</evidence>
<evidence type="ECO:0000256" key="6">
    <source>
        <dbReference type="ARBA" id="ARBA00022660"/>
    </source>
</evidence>
<keyword evidence="4 16" id="KW-0813">Transport</keyword>
<dbReference type="PANTHER" id="PTHR19271:SF16">
    <property type="entry name" value="CYTOCHROME B"/>
    <property type="match status" value="1"/>
</dbReference>
<keyword evidence="15 16" id="KW-0472">Membrane</keyword>
<dbReference type="AlphaFoldDB" id="A0A0R7JPE9"/>
<protein>
    <recommendedName>
        <fullName evidence="3 16">Cytochrome b</fullName>
    </recommendedName>
</protein>
<feature type="transmembrane region" description="Helical" evidence="16">
    <location>
        <begin position="91"/>
        <end position="112"/>
    </location>
</feature>
<dbReference type="GO" id="GO:0005743">
    <property type="term" value="C:mitochondrial inner membrane"/>
    <property type="evidence" value="ECO:0007669"/>
    <property type="project" value="UniProtKB-SubCell"/>
</dbReference>
<dbReference type="InterPro" id="IPR027387">
    <property type="entry name" value="Cytb/b6-like_sf"/>
</dbReference>
<dbReference type="EMBL" id="KP881498">
    <property type="protein sequence ID" value="AKP99401.1"/>
    <property type="molecule type" value="Genomic_DNA"/>
</dbReference>
<feature type="transmembrane region" description="Helical" evidence="16">
    <location>
        <begin position="400"/>
        <end position="420"/>
    </location>
</feature>
<geneLocation type="mitochondrion" evidence="19"/>
<evidence type="ECO:0000256" key="10">
    <source>
        <dbReference type="ARBA" id="ARBA00022982"/>
    </source>
</evidence>
<evidence type="ECO:0000259" key="18">
    <source>
        <dbReference type="PROSITE" id="PS51003"/>
    </source>
</evidence>
<feature type="transmembrane region" description="Helical" evidence="16">
    <location>
        <begin position="235"/>
        <end position="256"/>
    </location>
</feature>
<feature type="transmembrane region" description="Helical" evidence="16">
    <location>
        <begin position="154"/>
        <end position="172"/>
    </location>
</feature>
<feature type="transmembrane region" description="Helical" evidence="16">
    <location>
        <begin position="369"/>
        <end position="388"/>
    </location>
</feature>
<dbReference type="GO" id="GO:0006122">
    <property type="term" value="P:mitochondrial electron transport, ubiquinol to cytochrome c"/>
    <property type="evidence" value="ECO:0007669"/>
    <property type="project" value="TreeGrafter"/>
</dbReference>
<keyword evidence="8 16" id="KW-0479">Metal-binding</keyword>
<evidence type="ECO:0000256" key="11">
    <source>
        <dbReference type="ARBA" id="ARBA00022989"/>
    </source>
</evidence>
<accession>A0A0R7JPE9</accession>
<dbReference type="PROSITE" id="PS51002">
    <property type="entry name" value="CYTB_NTER"/>
    <property type="match status" value="1"/>
</dbReference>
<keyword evidence="13" id="KW-0830">Ubiquinone</keyword>
<feature type="transmembrane region" description="Helical" evidence="16">
    <location>
        <begin position="307"/>
        <end position="328"/>
    </location>
</feature>
<dbReference type="PROSITE" id="PS51003">
    <property type="entry name" value="CYTB_CTER"/>
    <property type="match status" value="1"/>
</dbReference>
<evidence type="ECO:0000256" key="2">
    <source>
        <dbReference type="ARBA" id="ARBA00004448"/>
    </source>
</evidence>
<comment type="cofactor">
    <cofactor evidence="16">
        <name>heme b</name>
        <dbReference type="ChEBI" id="CHEBI:60344"/>
    </cofactor>
    <text evidence="16">Binds 2 heme groups non-covalently.</text>
</comment>
<evidence type="ECO:0000256" key="12">
    <source>
        <dbReference type="ARBA" id="ARBA00023004"/>
    </source>
</evidence>
<dbReference type="InterPro" id="IPR005798">
    <property type="entry name" value="Cyt_b/b6_C"/>
</dbReference>
<evidence type="ECO:0000256" key="8">
    <source>
        <dbReference type="ARBA" id="ARBA00022723"/>
    </source>
</evidence>
<dbReference type="InterPro" id="IPR005797">
    <property type="entry name" value="Cyt_b/b6_N"/>
</dbReference>
<reference evidence="19" key="1">
    <citation type="journal article" date="2015" name="Mar. Genomics">
        <title>Mitochondrial gene order variation in the brachiopod Lingula anatina and its implications for mitochondrial evolution in lophotrochozoans.</title>
        <authorList>
            <person name="Luo Y.J."/>
            <person name="Satoh N."/>
            <person name="Endo K."/>
        </authorList>
    </citation>
    <scope>NUCLEOTIDE SEQUENCE</scope>
</reference>
<dbReference type="CDD" id="cd00284">
    <property type="entry name" value="Cytochrome_b_N"/>
    <property type="match status" value="1"/>
</dbReference>
<comment type="similarity">
    <text evidence="16">Belongs to the cytochrome b family.</text>
</comment>
<evidence type="ECO:0000256" key="16">
    <source>
        <dbReference type="RuleBase" id="RU362117"/>
    </source>
</evidence>
<evidence type="ECO:0000256" key="13">
    <source>
        <dbReference type="ARBA" id="ARBA00023075"/>
    </source>
</evidence>
<evidence type="ECO:0000256" key="14">
    <source>
        <dbReference type="ARBA" id="ARBA00023128"/>
    </source>
</evidence>
<evidence type="ECO:0000256" key="3">
    <source>
        <dbReference type="ARBA" id="ARBA00013531"/>
    </source>
</evidence>
<evidence type="ECO:0000256" key="7">
    <source>
        <dbReference type="ARBA" id="ARBA00022692"/>
    </source>
</evidence>
<keyword evidence="7 16" id="KW-0812">Transmembrane</keyword>
<evidence type="ECO:0000256" key="5">
    <source>
        <dbReference type="ARBA" id="ARBA00022617"/>
    </source>
</evidence>
<keyword evidence="14 16" id="KW-0496">Mitochondrion</keyword>
<keyword evidence="5 16" id="KW-0349">Heme</keyword>
<evidence type="ECO:0000256" key="1">
    <source>
        <dbReference type="ARBA" id="ARBA00002566"/>
    </source>
</evidence>
<feature type="transmembrane region" description="Helical" evidence="16">
    <location>
        <begin position="124"/>
        <end position="147"/>
    </location>
</feature>
<dbReference type="GO" id="GO:0046872">
    <property type="term" value="F:metal ion binding"/>
    <property type="evidence" value="ECO:0007669"/>
    <property type="project" value="UniProtKB-UniRule"/>
</dbReference>
<comment type="subcellular location">
    <subcellularLocation>
        <location evidence="2">Mitochondrion inner membrane</location>
        <topology evidence="2">Multi-pass membrane protein</topology>
    </subcellularLocation>
</comment>
<dbReference type="Pfam" id="PF00032">
    <property type="entry name" value="Cytochrom_B_C"/>
    <property type="match status" value="1"/>
</dbReference>
<proteinExistence type="inferred from homology"/>
<keyword evidence="12 16" id="KW-0408">Iron</keyword>
<dbReference type="Gene3D" id="1.20.810.10">
    <property type="entry name" value="Cytochrome Bc1 Complex, Chain C"/>
    <property type="match status" value="1"/>
</dbReference>
<dbReference type="SUPFAM" id="SSF81342">
    <property type="entry name" value="Transmembrane di-heme cytochromes"/>
    <property type="match status" value="1"/>
</dbReference>
<gene>
    <name evidence="19" type="primary">cob</name>
</gene>
<dbReference type="GO" id="GO:0016491">
    <property type="term" value="F:oxidoreductase activity"/>
    <property type="evidence" value="ECO:0007669"/>
    <property type="project" value="UniProtKB-UniRule"/>
</dbReference>
<reference evidence="19" key="2">
    <citation type="submission" date="2015-03" db="EMBL/GenBank/DDBJ databases">
        <authorList>
            <person name="Murphy D."/>
        </authorList>
    </citation>
    <scope>NUCLEOTIDE SEQUENCE</scope>
</reference>
<dbReference type="InterPro" id="IPR036150">
    <property type="entry name" value="Cyt_b/b6_C_sf"/>
</dbReference>